<comment type="caution">
    <text evidence="2">The sequence shown here is derived from an EMBL/GenBank/DDBJ whole genome shotgun (WGS) entry which is preliminary data.</text>
</comment>
<accession>A0ABW4KUD9</accession>
<evidence type="ECO:0000313" key="2">
    <source>
        <dbReference type="EMBL" id="MFD1711674.1"/>
    </source>
</evidence>
<reference evidence="3" key="1">
    <citation type="journal article" date="2019" name="Int. J. Syst. Evol. Microbiol.">
        <title>The Global Catalogue of Microorganisms (GCM) 10K type strain sequencing project: providing services to taxonomists for standard genome sequencing and annotation.</title>
        <authorList>
            <consortium name="The Broad Institute Genomics Platform"/>
            <consortium name="The Broad Institute Genome Sequencing Center for Infectious Disease"/>
            <person name="Wu L."/>
            <person name="Ma J."/>
        </authorList>
    </citation>
    <scope>NUCLEOTIDE SEQUENCE [LARGE SCALE GENOMIC DNA]</scope>
    <source>
        <strain evidence="3">LMG 29247</strain>
    </source>
</reference>
<evidence type="ECO:0000313" key="3">
    <source>
        <dbReference type="Proteomes" id="UP001597304"/>
    </source>
</evidence>
<evidence type="ECO:0000259" key="1">
    <source>
        <dbReference type="Pfam" id="PF11160"/>
    </source>
</evidence>
<dbReference type="Pfam" id="PF11160">
    <property type="entry name" value="Hva1_TUDOR"/>
    <property type="match status" value="1"/>
</dbReference>
<feature type="domain" description="Hypervirulence associated protein TUDOR" evidence="1">
    <location>
        <begin position="11"/>
        <end position="69"/>
    </location>
</feature>
<dbReference type="InterPro" id="IPR021331">
    <property type="entry name" value="Hva1_TUDOR"/>
</dbReference>
<organism evidence="2 3">
    <name type="scientific">Ottowia flava</name>
    <dbReference type="NCBI Taxonomy" id="2675430"/>
    <lineage>
        <taxon>Bacteria</taxon>
        <taxon>Pseudomonadati</taxon>
        <taxon>Pseudomonadota</taxon>
        <taxon>Betaproteobacteria</taxon>
        <taxon>Burkholderiales</taxon>
        <taxon>Comamonadaceae</taxon>
        <taxon>Ottowia</taxon>
    </lineage>
</organism>
<keyword evidence="3" id="KW-1185">Reference proteome</keyword>
<proteinExistence type="predicted"/>
<dbReference type="Proteomes" id="UP001597304">
    <property type="component" value="Unassembled WGS sequence"/>
</dbReference>
<sequence length="74" mass="8498">MTRTIHRFKVGDHVGWNSEAGRVSGHIVGIYDRDFDWKGYTHHASPDDPQYEIRSDKTEHLAVHKGTALRLLKS</sequence>
<protein>
    <submittedName>
        <fullName evidence="2">DUF2945 domain-containing protein</fullName>
    </submittedName>
</protein>
<gene>
    <name evidence="2" type="ORF">ACFSF0_13730</name>
</gene>
<name>A0ABW4KUD9_9BURK</name>
<dbReference type="RefSeq" id="WP_147912855.1">
    <property type="nucleotide sequence ID" value="NZ_JBHUEJ010000031.1"/>
</dbReference>
<dbReference type="EMBL" id="JBHUEJ010000031">
    <property type="protein sequence ID" value="MFD1711674.1"/>
    <property type="molecule type" value="Genomic_DNA"/>
</dbReference>